<gene>
    <name evidence="2" type="ORF">DSM106044_03502</name>
</gene>
<organism evidence="2 3">
    <name type="scientific">Robinsoniella peoriensis</name>
    <dbReference type="NCBI Taxonomy" id="180332"/>
    <lineage>
        <taxon>Bacteria</taxon>
        <taxon>Bacillati</taxon>
        <taxon>Bacillota</taxon>
        <taxon>Clostridia</taxon>
        <taxon>Lachnospirales</taxon>
        <taxon>Lachnospiraceae</taxon>
        <taxon>Robinsoniella</taxon>
    </lineage>
</organism>
<dbReference type="InterPro" id="IPR008875">
    <property type="entry name" value="TraX"/>
</dbReference>
<comment type="caution">
    <text evidence="2">The sequence shown here is derived from an EMBL/GenBank/DDBJ whole genome shotgun (WGS) entry which is preliminary data.</text>
</comment>
<keyword evidence="1" id="KW-0812">Transmembrane</keyword>
<accession>A0A4U8Q4K1</accession>
<dbReference type="Proteomes" id="UP000306509">
    <property type="component" value="Unassembled WGS sequence"/>
</dbReference>
<feature type="transmembrane region" description="Helical" evidence="1">
    <location>
        <begin position="225"/>
        <end position="244"/>
    </location>
</feature>
<feature type="transmembrane region" description="Helical" evidence="1">
    <location>
        <begin position="101"/>
        <end position="118"/>
    </location>
</feature>
<dbReference type="STRING" id="180332.GCA_000797495_00576"/>
<dbReference type="AlphaFoldDB" id="A0A4U8Q4K1"/>
<reference evidence="2 3" key="1">
    <citation type="journal article" date="2019" name="Anaerobe">
        <title>Detection of Robinsoniella peoriensis in multiple bone samples of a trauma patient.</title>
        <authorList>
            <person name="Schrottner P."/>
            <person name="Hartwich K."/>
            <person name="Bunk B."/>
            <person name="Schober I."/>
            <person name="Helbig S."/>
            <person name="Rudolph W.W."/>
            <person name="Gunzer F."/>
        </authorList>
    </citation>
    <scope>NUCLEOTIDE SEQUENCE [LARGE SCALE GENOMIC DNA]</scope>
    <source>
        <strain evidence="2 3">DSM 106044</strain>
    </source>
</reference>
<proteinExistence type="predicted"/>
<dbReference type="EMBL" id="QGQD01000067">
    <property type="protein sequence ID" value="TLC99710.1"/>
    <property type="molecule type" value="Genomic_DNA"/>
</dbReference>
<evidence type="ECO:0000313" key="3">
    <source>
        <dbReference type="Proteomes" id="UP000306509"/>
    </source>
</evidence>
<evidence type="ECO:0000256" key="1">
    <source>
        <dbReference type="SAM" id="Phobius"/>
    </source>
</evidence>
<name>A0A4U8Q4K1_9FIRM</name>
<dbReference type="RefSeq" id="WP_047833183.1">
    <property type="nucleotide sequence ID" value="NZ_CAUSDN010000173.1"/>
</dbReference>
<keyword evidence="1" id="KW-1133">Transmembrane helix</keyword>
<dbReference type="Pfam" id="PF05857">
    <property type="entry name" value="TraX"/>
    <property type="match status" value="1"/>
</dbReference>
<feature type="transmembrane region" description="Helical" evidence="1">
    <location>
        <begin position="130"/>
        <end position="147"/>
    </location>
</feature>
<feature type="transmembrane region" description="Helical" evidence="1">
    <location>
        <begin position="154"/>
        <end position="170"/>
    </location>
</feature>
<feature type="transmembrane region" description="Helical" evidence="1">
    <location>
        <begin position="68"/>
        <end position="89"/>
    </location>
</feature>
<evidence type="ECO:0000313" key="2">
    <source>
        <dbReference type="EMBL" id="TLC99710.1"/>
    </source>
</evidence>
<keyword evidence="3" id="KW-1185">Reference proteome</keyword>
<keyword evidence="1" id="KW-0472">Membrane</keyword>
<sequence length="283" mass="32429">MSNKKEGVNINTRKIKIIAVLAMLTDHLICQYYGPDFFCVRDVVRGNLYDFFGSFPAIEGIAIRCIQALAYSVGIIGRMAAVLFFFLLANGFQHTKDVRKYIGRLLFFGVLAQIPYTLFGEGHLIPITEMRFNIMFTMAVALFALWCSRRLKSRPVIAAMVVLFLTWVTVKLDLEYSYQCVAYVFFFYYSRNLSKAKRGTIGVLLAAGLQLWRFQSFLFDFDIRMVTTIGMYIAGHCLAVLLTLKYNGEKGKQSKAFQYFFYGFYPGHLLVLGLIQMMLYRVG</sequence>
<protein>
    <submittedName>
        <fullName evidence="2">Conjugal transfer protein TrbP</fullName>
    </submittedName>
</protein>
<feature type="transmembrane region" description="Helical" evidence="1">
    <location>
        <begin position="256"/>
        <end position="280"/>
    </location>
</feature>